<proteinExistence type="predicted"/>
<dbReference type="InterPro" id="IPR003661">
    <property type="entry name" value="HisK_dim/P_dom"/>
</dbReference>
<feature type="transmembrane region" description="Helical" evidence="8">
    <location>
        <begin position="36"/>
        <end position="55"/>
    </location>
</feature>
<keyword evidence="10" id="KW-0067">ATP-binding</keyword>
<dbReference type="SMART" id="SM00388">
    <property type="entry name" value="HisKA"/>
    <property type="match status" value="1"/>
</dbReference>
<dbReference type="PANTHER" id="PTHR43711:SF31">
    <property type="entry name" value="HISTIDINE KINASE"/>
    <property type="match status" value="1"/>
</dbReference>
<evidence type="ECO:0000256" key="8">
    <source>
        <dbReference type="SAM" id="Phobius"/>
    </source>
</evidence>
<dbReference type="EC" id="2.7.13.3" evidence="2"/>
<keyword evidence="8" id="KW-1133">Transmembrane helix</keyword>
<feature type="transmembrane region" description="Helical" evidence="8">
    <location>
        <begin position="95"/>
        <end position="114"/>
    </location>
</feature>
<keyword evidence="4" id="KW-0808">Transferase</keyword>
<feature type="region of interest" description="Disordered" evidence="7">
    <location>
        <begin position="448"/>
        <end position="467"/>
    </location>
</feature>
<dbReference type="PRINTS" id="PR00344">
    <property type="entry name" value="BCTRLSENSOR"/>
</dbReference>
<dbReference type="InterPro" id="IPR003594">
    <property type="entry name" value="HATPase_dom"/>
</dbReference>
<evidence type="ECO:0000259" key="9">
    <source>
        <dbReference type="PROSITE" id="PS50109"/>
    </source>
</evidence>
<dbReference type="PANTHER" id="PTHR43711">
    <property type="entry name" value="TWO-COMPONENT HISTIDINE KINASE"/>
    <property type="match status" value="1"/>
</dbReference>
<dbReference type="Proteomes" id="UP001060336">
    <property type="component" value="Chromosome"/>
</dbReference>
<dbReference type="AlphaFoldDB" id="A0A9J7B1U3"/>
<gene>
    <name evidence="10" type="ORF">NUH88_08035</name>
</gene>
<feature type="transmembrane region" description="Helical" evidence="8">
    <location>
        <begin position="148"/>
        <end position="169"/>
    </location>
</feature>
<dbReference type="SUPFAM" id="SSF55874">
    <property type="entry name" value="ATPase domain of HSP90 chaperone/DNA topoisomerase II/histidine kinase"/>
    <property type="match status" value="1"/>
</dbReference>
<comment type="catalytic activity">
    <reaction evidence="1">
        <text>ATP + protein L-histidine = ADP + protein N-phospho-L-histidine.</text>
        <dbReference type="EC" id="2.7.13.3"/>
    </reaction>
</comment>
<dbReference type="CDD" id="cd00082">
    <property type="entry name" value="HisKA"/>
    <property type="match status" value="1"/>
</dbReference>
<dbReference type="GO" id="GO:0005524">
    <property type="term" value="F:ATP binding"/>
    <property type="evidence" value="ECO:0007669"/>
    <property type="project" value="UniProtKB-KW"/>
</dbReference>
<dbReference type="InterPro" id="IPR005467">
    <property type="entry name" value="His_kinase_dom"/>
</dbReference>
<evidence type="ECO:0000313" key="10">
    <source>
        <dbReference type="EMBL" id="UUX51637.1"/>
    </source>
</evidence>
<keyword evidence="11" id="KW-1185">Reference proteome</keyword>
<dbReference type="SMART" id="SM00387">
    <property type="entry name" value="HATPase_c"/>
    <property type="match status" value="1"/>
</dbReference>
<evidence type="ECO:0000256" key="2">
    <source>
        <dbReference type="ARBA" id="ARBA00012438"/>
    </source>
</evidence>
<evidence type="ECO:0000256" key="3">
    <source>
        <dbReference type="ARBA" id="ARBA00022553"/>
    </source>
</evidence>
<dbReference type="InterPro" id="IPR004358">
    <property type="entry name" value="Sig_transdc_His_kin-like_C"/>
</dbReference>
<evidence type="ECO:0000256" key="5">
    <source>
        <dbReference type="ARBA" id="ARBA00022777"/>
    </source>
</evidence>
<name>A0A9J7B1U3_9PROT</name>
<feature type="transmembrane region" description="Helical" evidence="8">
    <location>
        <begin position="67"/>
        <end position="86"/>
    </location>
</feature>
<dbReference type="InterPro" id="IPR050736">
    <property type="entry name" value="Sensor_HK_Regulatory"/>
</dbReference>
<dbReference type="RefSeq" id="WP_257771256.1">
    <property type="nucleotide sequence ID" value="NZ_CP102480.1"/>
</dbReference>
<feature type="transmembrane region" description="Helical" evidence="8">
    <location>
        <begin position="12"/>
        <end position="29"/>
    </location>
</feature>
<evidence type="ECO:0000256" key="7">
    <source>
        <dbReference type="SAM" id="MobiDB-lite"/>
    </source>
</evidence>
<keyword evidence="8" id="KW-0472">Membrane</keyword>
<dbReference type="KEGG" id="naci:NUH88_08035"/>
<keyword evidence="8" id="KW-0812">Transmembrane</keyword>
<dbReference type="SUPFAM" id="SSF47384">
    <property type="entry name" value="Homodimeric domain of signal transducing histidine kinase"/>
    <property type="match status" value="1"/>
</dbReference>
<dbReference type="InterPro" id="IPR036097">
    <property type="entry name" value="HisK_dim/P_sf"/>
</dbReference>
<dbReference type="Gene3D" id="1.10.287.130">
    <property type="match status" value="1"/>
</dbReference>
<dbReference type="EMBL" id="CP102480">
    <property type="protein sequence ID" value="UUX51637.1"/>
    <property type="molecule type" value="Genomic_DNA"/>
</dbReference>
<evidence type="ECO:0000256" key="1">
    <source>
        <dbReference type="ARBA" id="ARBA00000085"/>
    </source>
</evidence>
<evidence type="ECO:0000313" key="11">
    <source>
        <dbReference type="Proteomes" id="UP001060336"/>
    </source>
</evidence>
<reference evidence="10" key="1">
    <citation type="submission" date="2022-08" db="EMBL/GenBank/DDBJ databases">
        <title>Nisaea acidiphila sp. nov., isolated from a marine algal debris and emended description of the genus Nisaea Urios et al. 2008.</title>
        <authorList>
            <person name="Kwon K."/>
        </authorList>
    </citation>
    <scope>NUCLEOTIDE SEQUENCE</scope>
    <source>
        <strain evidence="10">MEBiC11861</strain>
    </source>
</reference>
<protein>
    <recommendedName>
        <fullName evidence="2">histidine kinase</fullName>
        <ecNumber evidence="2">2.7.13.3</ecNumber>
    </recommendedName>
</protein>
<sequence length="467" mass="50645">MLITPEIQLVGYSALTTLVVAVAFLLMWERLRWSRLLSFGASFACIGFVLSYVAIGMYLGEYPFRQQIAAAGVIAASAFLIAGCLAHNNVPIPRFWLISVAISLWLVAQIVHATTGILSVVYLPMLVGLGHLFCAILFYRTRQSRGDLILAALFTIRGAIHLPWPFLVFTPTAGIIRTTDQALVLATGLALIIVELLRARADLARANITLSDQALALKAANEKLFAERELAVSASNAKSAFLANMSHEFRTPLNAIMGFSEVLSRQPGGKLSERSADYGRDIHRAATVLLDFVDQILELSRFEANRTNFRPETLDVEDLVDRAITAARLKHSKSPAEIVKFFEEGTGSVEGDEELLKQALVGILNRAMRISSAGASIQVLAGPEPQDSVRIEITDRGPLLDPGELAEAFNPFSVSDAVIVPKGGGIDLSLPLAKRFVEVHGGAISIDSSEESGTTVSIDLPRRPHLH</sequence>
<feature type="domain" description="Histidine kinase" evidence="9">
    <location>
        <begin position="244"/>
        <end position="464"/>
    </location>
</feature>
<evidence type="ECO:0000256" key="6">
    <source>
        <dbReference type="ARBA" id="ARBA00023012"/>
    </source>
</evidence>
<keyword evidence="10" id="KW-0547">Nucleotide-binding</keyword>
<dbReference type="PROSITE" id="PS50109">
    <property type="entry name" value="HIS_KIN"/>
    <property type="match status" value="1"/>
</dbReference>
<accession>A0A9J7B1U3</accession>
<dbReference type="Pfam" id="PF02518">
    <property type="entry name" value="HATPase_c"/>
    <property type="match status" value="1"/>
</dbReference>
<dbReference type="InterPro" id="IPR036890">
    <property type="entry name" value="HATPase_C_sf"/>
</dbReference>
<evidence type="ECO:0000256" key="4">
    <source>
        <dbReference type="ARBA" id="ARBA00022679"/>
    </source>
</evidence>
<organism evidence="10 11">
    <name type="scientific">Nisaea acidiphila</name>
    <dbReference type="NCBI Taxonomy" id="1862145"/>
    <lineage>
        <taxon>Bacteria</taxon>
        <taxon>Pseudomonadati</taxon>
        <taxon>Pseudomonadota</taxon>
        <taxon>Alphaproteobacteria</taxon>
        <taxon>Rhodospirillales</taxon>
        <taxon>Thalassobaculaceae</taxon>
        <taxon>Nisaea</taxon>
    </lineage>
</organism>
<keyword evidence="3" id="KW-0597">Phosphoprotein</keyword>
<keyword evidence="5" id="KW-0418">Kinase</keyword>
<feature type="transmembrane region" description="Helical" evidence="8">
    <location>
        <begin position="120"/>
        <end position="139"/>
    </location>
</feature>
<dbReference type="GO" id="GO:0000155">
    <property type="term" value="F:phosphorelay sensor kinase activity"/>
    <property type="evidence" value="ECO:0007669"/>
    <property type="project" value="InterPro"/>
</dbReference>
<dbReference type="Gene3D" id="3.30.565.10">
    <property type="entry name" value="Histidine kinase-like ATPase, C-terminal domain"/>
    <property type="match status" value="1"/>
</dbReference>
<keyword evidence="6" id="KW-0902">Two-component regulatory system</keyword>
<dbReference type="Pfam" id="PF00512">
    <property type="entry name" value="HisKA"/>
    <property type="match status" value="1"/>
</dbReference>